<keyword evidence="4 9" id="KW-0808">Transferase</keyword>
<dbReference type="InterPro" id="IPR004045">
    <property type="entry name" value="Glutathione_S-Trfase_N"/>
</dbReference>
<dbReference type="SFLD" id="SFLDS00019">
    <property type="entry name" value="Glutathione_Transferase_(cytos"/>
    <property type="match status" value="1"/>
</dbReference>
<evidence type="ECO:0000259" key="8">
    <source>
        <dbReference type="PROSITE" id="PS50405"/>
    </source>
</evidence>
<dbReference type="Proteomes" id="UP000037460">
    <property type="component" value="Unassembled WGS sequence"/>
</dbReference>
<dbReference type="InterPro" id="IPR040079">
    <property type="entry name" value="Glutathione_S-Trfase"/>
</dbReference>
<evidence type="ECO:0000313" key="9">
    <source>
        <dbReference type="EMBL" id="KOO27142.1"/>
    </source>
</evidence>
<comment type="catalytic activity">
    <reaction evidence="5">
        <text>RX + glutathione = an S-substituted glutathione + a halide anion + H(+)</text>
        <dbReference type="Rhea" id="RHEA:16437"/>
        <dbReference type="ChEBI" id="CHEBI:15378"/>
        <dbReference type="ChEBI" id="CHEBI:16042"/>
        <dbReference type="ChEBI" id="CHEBI:17792"/>
        <dbReference type="ChEBI" id="CHEBI:57925"/>
        <dbReference type="ChEBI" id="CHEBI:90779"/>
        <dbReference type="EC" id="2.5.1.18"/>
    </reaction>
</comment>
<dbReference type="OrthoDB" id="410118at2759"/>
<evidence type="ECO:0000256" key="3">
    <source>
        <dbReference type="ARBA" id="ARBA00012452"/>
    </source>
</evidence>
<sequence length="430" mass="46828">MAEMELGYWKIRGLAAAIRMMLYYKQQTFKEVAYSSEDADAEWFGKDKPELKKKNSMINLPYLIDDDEVITQSNSILLYLGLKLGIDLPEHMIDNHQVLDQCMDLTDAYVKIIYTGKQLAEGGFKAMVEKHMETAAVHFTKLEGFLKGPYMCGAAMQCADFRVFELIDVHVQMCAETGVAIPKFAKLMGFHAKIKNDPALAAYFASDHYAKYAVNGMSSNYYGKGFGAGPEGPTTVIKEGGKKGVEIEGAAEMGGLDFFCTTIESPEGDQELLLTAMQAMNADPDPLAEERKGCSGFVGKMIFSAGTAQLAIVAYVPKPESNKSSEKVDVTAWIKHVAEAVGGTVTNEKMAAPDTFVNEGKPFPCPHGGNLAEAVVVSNPEAGKYAIKDKDTAMAAAFAYLRSHGAFPEDTGDDDDEMVFGDDDDLSAYE</sequence>
<dbReference type="EMBL" id="JWZX01002757">
    <property type="protein sequence ID" value="KOO27142.1"/>
    <property type="molecule type" value="Genomic_DNA"/>
</dbReference>
<evidence type="ECO:0000259" key="7">
    <source>
        <dbReference type="PROSITE" id="PS50404"/>
    </source>
</evidence>
<dbReference type="PROSITE" id="PS50405">
    <property type="entry name" value="GST_CTER"/>
    <property type="match status" value="1"/>
</dbReference>
<dbReference type="InterPro" id="IPR036282">
    <property type="entry name" value="Glutathione-S-Trfase_C_sf"/>
</dbReference>
<comment type="function">
    <text evidence="1">Conjugation of reduced glutathione to a wide number of exogenous and endogenous hydrophobic electrophiles.</text>
</comment>
<accession>A0A0M0JLE9</accession>
<reference evidence="10" key="1">
    <citation type="journal article" date="2015" name="PLoS Genet.">
        <title>Genome Sequence and Transcriptome Analyses of Chrysochromulina tobin: Metabolic Tools for Enhanced Algal Fitness in the Prominent Order Prymnesiales (Haptophyceae).</title>
        <authorList>
            <person name="Hovde B.T."/>
            <person name="Deodato C.R."/>
            <person name="Hunsperger H.M."/>
            <person name="Ryken S.A."/>
            <person name="Yost W."/>
            <person name="Jha R.K."/>
            <person name="Patterson J."/>
            <person name="Monnat R.J. Jr."/>
            <person name="Barlow S.B."/>
            <person name="Starkenburg S.R."/>
            <person name="Cattolico R.A."/>
        </authorList>
    </citation>
    <scope>NUCLEOTIDE SEQUENCE</scope>
    <source>
        <strain evidence="10">CCMP291</strain>
    </source>
</reference>
<dbReference type="Gene3D" id="1.20.1050.10">
    <property type="match status" value="1"/>
</dbReference>
<comment type="similarity">
    <text evidence="2">Belongs to the GST superfamily. Mu family.</text>
</comment>
<dbReference type="Pfam" id="PF02798">
    <property type="entry name" value="GST_N"/>
    <property type="match status" value="1"/>
</dbReference>
<feature type="domain" description="GST C-terminal" evidence="8">
    <location>
        <begin position="88"/>
        <end position="213"/>
    </location>
</feature>
<dbReference type="PROSITE" id="PS50404">
    <property type="entry name" value="GST_NTER"/>
    <property type="match status" value="1"/>
</dbReference>
<proteinExistence type="inferred from homology"/>
<feature type="compositionally biased region" description="Acidic residues" evidence="6">
    <location>
        <begin position="410"/>
        <end position="430"/>
    </location>
</feature>
<protein>
    <recommendedName>
        <fullName evidence="3">glutathione transferase</fullName>
        <ecNumber evidence="3">2.5.1.18</ecNumber>
    </recommendedName>
</protein>
<dbReference type="InterPro" id="IPR050213">
    <property type="entry name" value="GST_superfamily"/>
</dbReference>
<dbReference type="InterPro" id="IPR010987">
    <property type="entry name" value="Glutathione-S-Trfase_C-like"/>
</dbReference>
<keyword evidence="10" id="KW-1185">Reference proteome</keyword>
<dbReference type="Gene3D" id="3.40.30.10">
    <property type="entry name" value="Glutaredoxin"/>
    <property type="match status" value="1"/>
</dbReference>
<dbReference type="EC" id="2.5.1.18" evidence="3"/>
<evidence type="ECO:0000256" key="5">
    <source>
        <dbReference type="ARBA" id="ARBA00047960"/>
    </source>
</evidence>
<evidence type="ECO:0000256" key="4">
    <source>
        <dbReference type="ARBA" id="ARBA00022679"/>
    </source>
</evidence>
<dbReference type="InterPro" id="IPR004046">
    <property type="entry name" value="GST_C"/>
</dbReference>
<gene>
    <name evidence="9" type="ORF">Ctob_011914</name>
</gene>
<dbReference type="PANTHER" id="PTHR11571:SF222">
    <property type="entry name" value="GLUTATHIONE TRANSFERASE"/>
    <property type="match status" value="1"/>
</dbReference>
<dbReference type="InterPro" id="IPR036249">
    <property type="entry name" value="Thioredoxin-like_sf"/>
</dbReference>
<dbReference type="PANTHER" id="PTHR11571">
    <property type="entry name" value="GLUTATHIONE S-TRANSFERASE"/>
    <property type="match status" value="1"/>
</dbReference>
<organism evidence="9 10">
    <name type="scientific">Chrysochromulina tobinii</name>
    <dbReference type="NCBI Taxonomy" id="1460289"/>
    <lineage>
        <taxon>Eukaryota</taxon>
        <taxon>Haptista</taxon>
        <taxon>Haptophyta</taxon>
        <taxon>Prymnesiophyceae</taxon>
        <taxon>Prymnesiales</taxon>
        <taxon>Chrysochromulinaceae</taxon>
        <taxon>Chrysochromulina</taxon>
    </lineage>
</organism>
<name>A0A0M0JLE9_9EUKA</name>
<dbReference type="GO" id="GO:0004364">
    <property type="term" value="F:glutathione transferase activity"/>
    <property type="evidence" value="ECO:0007669"/>
    <property type="project" value="UniProtKB-EC"/>
</dbReference>
<dbReference type="Pfam" id="PF14497">
    <property type="entry name" value="GST_C_3"/>
    <property type="match status" value="1"/>
</dbReference>
<comment type="caution">
    <text evidence="9">The sequence shown here is derived from an EMBL/GenBank/DDBJ whole genome shotgun (WGS) entry which is preliminary data.</text>
</comment>
<feature type="domain" description="GST N-terminal" evidence="7">
    <location>
        <begin position="2"/>
        <end position="88"/>
    </location>
</feature>
<dbReference type="AlphaFoldDB" id="A0A0M0JLE9"/>
<dbReference type="SUPFAM" id="SSF52833">
    <property type="entry name" value="Thioredoxin-like"/>
    <property type="match status" value="1"/>
</dbReference>
<evidence type="ECO:0000256" key="6">
    <source>
        <dbReference type="SAM" id="MobiDB-lite"/>
    </source>
</evidence>
<evidence type="ECO:0000256" key="2">
    <source>
        <dbReference type="ARBA" id="ARBA00005861"/>
    </source>
</evidence>
<feature type="region of interest" description="Disordered" evidence="6">
    <location>
        <begin position="406"/>
        <end position="430"/>
    </location>
</feature>
<dbReference type="GO" id="GO:0006749">
    <property type="term" value="P:glutathione metabolic process"/>
    <property type="evidence" value="ECO:0007669"/>
    <property type="project" value="TreeGrafter"/>
</dbReference>
<evidence type="ECO:0000256" key="1">
    <source>
        <dbReference type="ARBA" id="ARBA00003701"/>
    </source>
</evidence>
<evidence type="ECO:0000313" key="10">
    <source>
        <dbReference type="Proteomes" id="UP000037460"/>
    </source>
</evidence>
<dbReference type="SUPFAM" id="SSF47616">
    <property type="entry name" value="GST C-terminal domain-like"/>
    <property type="match status" value="1"/>
</dbReference>